<comment type="caution">
    <text evidence="2">The sequence shown here is derived from an EMBL/GenBank/DDBJ whole genome shotgun (WGS) entry which is preliminary data.</text>
</comment>
<dbReference type="Gene3D" id="3.40.630.30">
    <property type="match status" value="1"/>
</dbReference>
<dbReference type="InterPro" id="IPR024320">
    <property type="entry name" value="LPG_synthase_C"/>
</dbReference>
<feature type="domain" description="Phosphatidylglycerol lysyltransferase C-terminal" evidence="1">
    <location>
        <begin position="26"/>
        <end position="293"/>
    </location>
</feature>
<dbReference type="PANTHER" id="PTHR41373:SF1">
    <property type="entry name" value="PHOSPHATIDYLGLYCEROL LYSYLTRANSFERASE C-TERMINAL DOMAIN-CONTAINING PROTEIN"/>
    <property type="match status" value="1"/>
</dbReference>
<dbReference type="AlphaFoldDB" id="A0A1F4UAV6"/>
<evidence type="ECO:0000259" key="1">
    <source>
        <dbReference type="Pfam" id="PF09924"/>
    </source>
</evidence>
<dbReference type="EMBL" id="MEUM01000083">
    <property type="protein sequence ID" value="OGC42071.1"/>
    <property type="molecule type" value="Genomic_DNA"/>
</dbReference>
<gene>
    <name evidence="2" type="ORF">A2Y85_04240</name>
</gene>
<dbReference type="InterPro" id="IPR016181">
    <property type="entry name" value="Acyl_CoA_acyltransferase"/>
</dbReference>
<reference evidence="2 3" key="1">
    <citation type="journal article" date="2016" name="Nat. Commun.">
        <title>Thousands of microbial genomes shed light on interconnected biogeochemical processes in an aquifer system.</title>
        <authorList>
            <person name="Anantharaman K."/>
            <person name="Brown C.T."/>
            <person name="Hug L.A."/>
            <person name="Sharon I."/>
            <person name="Castelle C.J."/>
            <person name="Probst A.J."/>
            <person name="Thomas B.C."/>
            <person name="Singh A."/>
            <person name="Wilkins M.J."/>
            <person name="Karaoz U."/>
            <person name="Brodie E.L."/>
            <person name="Williams K.H."/>
            <person name="Hubbard S.S."/>
            <person name="Banfield J.F."/>
        </authorList>
    </citation>
    <scope>NUCLEOTIDE SEQUENCE [LARGE SCALE GENOMIC DNA]</scope>
</reference>
<evidence type="ECO:0000313" key="2">
    <source>
        <dbReference type="EMBL" id="OGC42071.1"/>
    </source>
</evidence>
<evidence type="ECO:0000313" key="3">
    <source>
        <dbReference type="Proteomes" id="UP000177025"/>
    </source>
</evidence>
<dbReference type="PANTHER" id="PTHR41373">
    <property type="entry name" value="DUF2156 DOMAIN-CONTAINING PROTEIN"/>
    <property type="match status" value="1"/>
</dbReference>
<organism evidence="2 3">
    <name type="scientific">candidate division WOR-3 bacterium RBG_13_43_14</name>
    <dbReference type="NCBI Taxonomy" id="1802590"/>
    <lineage>
        <taxon>Bacteria</taxon>
        <taxon>Bacteria division WOR-3</taxon>
    </lineage>
</organism>
<dbReference type="SUPFAM" id="SSF55729">
    <property type="entry name" value="Acyl-CoA N-acyltransferases (Nat)"/>
    <property type="match status" value="2"/>
</dbReference>
<sequence length="302" mass="35312">MVPVFPHFKSIEINDQIYIREILWRYQPKSSELNFSNLYIWRGRYQYFWSMDNDNLVIISDQGSDSFALQPVGNGDLIGTTAKLFDWMKSSKKINKPCIERADQRFTKILNGDFTINEKRDHFDYIYKRSSLVELSGNRYHNKRNHISALKRDHQVEYREFDASLLKDCNELIERWCGLRRCEDDMNLLSEWDAVAVAMANVNELKLQGGVLLIDGKVEAFTLGEMLNLDTLVIHIEKANPEIQGSYATINQKFAETMTEAIFINREQDLGEFGLRQSKMSYYPSDLVKKYTIFLKNKQNTL</sequence>
<proteinExistence type="predicted"/>
<name>A0A1F4UAV6_UNCW3</name>
<dbReference type="InterPro" id="IPR016732">
    <property type="entry name" value="UCP018688"/>
</dbReference>
<dbReference type="PIRSF" id="PIRSF018688">
    <property type="entry name" value="UCP018688"/>
    <property type="match status" value="1"/>
</dbReference>
<dbReference type="Pfam" id="PF09924">
    <property type="entry name" value="LPG_synthase_C"/>
    <property type="match status" value="1"/>
</dbReference>
<dbReference type="Proteomes" id="UP000177025">
    <property type="component" value="Unassembled WGS sequence"/>
</dbReference>
<protein>
    <recommendedName>
        <fullName evidence="1">Phosphatidylglycerol lysyltransferase C-terminal domain-containing protein</fullName>
    </recommendedName>
</protein>
<accession>A0A1F4UAV6</accession>